<dbReference type="WBParaSite" id="ES5_v2.g10965.t1">
    <property type="protein sequence ID" value="ES5_v2.g10965.t1"/>
    <property type="gene ID" value="ES5_v2.g10965"/>
</dbReference>
<accession>A0AC34F1X9</accession>
<protein>
    <submittedName>
        <fullName evidence="2">Frizzled-4</fullName>
    </submittedName>
</protein>
<dbReference type="Proteomes" id="UP000887579">
    <property type="component" value="Unplaced"/>
</dbReference>
<evidence type="ECO:0000313" key="2">
    <source>
        <dbReference type="WBParaSite" id="ES5_v2.g10965.t1"/>
    </source>
</evidence>
<name>A0AC34F1X9_9BILA</name>
<proteinExistence type="predicted"/>
<organism evidence="1 2">
    <name type="scientific">Panagrolaimus sp. ES5</name>
    <dbReference type="NCBI Taxonomy" id="591445"/>
    <lineage>
        <taxon>Eukaryota</taxon>
        <taxon>Metazoa</taxon>
        <taxon>Ecdysozoa</taxon>
        <taxon>Nematoda</taxon>
        <taxon>Chromadorea</taxon>
        <taxon>Rhabditida</taxon>
        <taxon>Tylenchina</taxon>
        <taxon>Panagrolaimomorpha</taxon>
        <taxon>Panagrolaimoidea</taxon>
        <taxon>Panagrolaimidae</taxon>
        <taxon>Panagrolaimus</taxon>
    </lineage>
</organism>
<evidence type="ECO:0000313" key="1">
    <source>
        <dbReference type="Proteomes" id="UP000887579"/>
    </source>
</evidence>
<sequence length="492" mass="55346">MYTPICQENYEMEVMPCREVCIEARKRCAPIMQQYGFKWPVTLSCDTLPKSSDQAKTGEICAAPPDAIAETASFEQHSKDNSIYKKPSTNSKHFQSVAMDGKADVGDDIEIDGNMPVIGIDIIDPQCECRCVKPFHVTEFGYHKVHNVSNCAYSCRSPALSRKADQIFMDNWITAWASGCLFLCAFTALTFLIEMERFPYPERPIFFLSLCQGMVAIGFLLRVYLGHETIACDGNILKSGSISSNSCLINFILIYYFGMAAATWWVILSLTWVLAAVPNWSSEWITKYSTYFHLFSWCLPLIQTILVLYTIPAIFVILAIFYEQHYRPIWEQSQLCPCLPQIKENIDTTTILSLIKTASMLIVGWTSGVWVFSIKTIQSWKNFLCCCCCVKPAITHQQLRNHNYQLSHDGLPYMAASTEHNTLSRNVIASQGGYINHHSNGTSPLSKFHQQQQNDMIFANRECLSPLIYGGGTLKHCSAMRGGGGCMGPEDV</sequence>
<reference evidence="2" key="1">
    <citation type="submission" date="2022-11" db="UniProtKB">
        <authorList>
            <consortium name="WormBaseParasite"/>
        </authorList>
    </citation>
    <scope>IDENTIFICATION</scope>
</reference>